<accession>A0A9Q8SE85</accession>
<dbReference type="AlphaFoldDB" id="A0A9Q8SE85"/>
<gene>
    <name evidence="1" type="ORF">CLUP02_02300</name>
</gene>
<name>A0A9Q8SE85_9PEZI</name>
<dbReference type="RefSeq" id="XP_049137289.1">
    <property type="nucleotide sequence ID" value="XM_049281332.1"/>
</dbReference>
<evidence type="ECO:0000313" key="1">
    <source>
        <dbReference type="EMBL" id="UQC75644.1"/>
    </source>
</evidence>
<dbReference type="GeneID" id="73336342"/>
<organism evidence="1 2">
    <name type="scientific">Colletotrichum lupini</name>
    <dbReference type="NCBI Taxonomy" id="145971"/>
    <lineage>
        <taxon>Eukaryota</taxon>
        <taxon>Fungi</taxon>
        <taxon>Dikarya</taxon>
        <taxon>Ascomycota</taxon>
        <taxon>Pezizomycotina</taxon>
        <taxon>Sordariomycetes</taxon>
        <taxon>Hypocreomycetidae</taxon>
        <taxon>Glomerellales</taxon>
        <taxon>Glomerellaceae</taxon>
        <taxon>Colletotrichum</taxon>
        <taxon>Colletotrichum acutatum species complex</taxon>
    </lineage>
</organism>
<dbReference type="Proteomes" id="UP000830671">
    <property type="component" value="Chromosome 1"/>
</dbReference>
<dbReference type="KEGG" id="clup:CLUP02_02300"/>
<protein>
    <submittedName>
        <fullName evidence="1">Uncharacterized protein</fullName>
    </submittedName>
</protein>
<keyword evidence="2" id="KW-1185">Reference proteome</keyword>
<evidence type="ECO:0000313" key="2">
    <source>
        <dbReference type="Proteomes" id="UP000830671"/>
    </source>
</evidence>
<reference evidence="1" key="1">
    <citation type="journal article" date="2021" name="Mol. Plant Microbe Interact.">
        <title>Complete Genome Sequence of the Plant-Pathogenic Fungus Colletotrichum lupini.</title>
        <authorList>
            <person name="Baroncelli R."/>
            <person name="Pensec F."/>
            <person name="Da Lio D."/>
            <person name="Boufleur T."/>
            <person name="Vicente I."/>
            <person name="Sarrocco S."/>
            <person name="Picot A."/>
            <person name="Baraldi E."/>
            <person name="Sukno S."/>
            <person name="Thon M."/>
            <person name="Le Floch G."/>
        </authorList>
    </citation>
    <scope>NUCLEOTIDE SEQUENCE</scope>
    <source>
        <strain evidence="1">IMI 504893</strain>
    </source>
</reference>
<proteinExistence type="predicted"/>
<sequence length="122" mass="13046">MLGFAIVSFEPSSAGQNLRVHDVDAACLPDNALEGLTRPASMMILLTLHMALVPASRPSYDIPTKKQGSISLLALAPQHNPFRFSQSELGGKTILIIGILPVPNGTTEQRVQSRDFAYGTAS</sequence>
<dbReference type="EMBL" id="CP019471">
    <property type="protein sequence ID" value="UQC75644.1"/>
    <property type="molecule type" value="Genomic_DNA"/>
</dbReference>